<sequence length="120" mass="13333">MDGVTKSSLTLPIDSTSSFFHGVVHEIIQRASNIGRQVLPLRANIIEERALDESELQGDKDMVPAKDSSVRKMLKRVRVEDDDGCEVVRGSTEKKESEGRRFVICLEEIEVATADFADLA</sequence>
<keyword evidence="2" id="KW-1185">Reference proteome</keyword>
<reference evidence="1 2" key="1">
    <citation type="journal article" date="2024" name="G3 (Bethesda)">
        <title>Genome assembly of Hibiscus sabdariffa L. provides insights into metabolisms of medicinal natural products.</title>
        <authorList>
            <person name="Kim T."/>
        </authorList>
    </citation>
    <scope>NUCLEOTIDE SEQUENCE [LARGE SCALE GENOMIC DNA]</scope>
    <source>
        <strain evidence="1">TK-2024</strain>
        <tissue evidence="1">Old leaves</tissue>
    </source>
</reference>
<accession>A0ABR2TAH5</accession>
<evidence type="ECO:0000313" key="1">
    <source>
        <dbReference type="EMBL" id="KAK9034280.1"/>
    </source>
</evidence>
<protein>
    <submittedName>
        <fullName evidence="1">Uncharacterized protein</fullName>
    </submittedName>
</protein>
<dbReference type="Proteomes" id="UP001396334">
    <property type="component" value="Unassembled WGS sequence"/>
</dbReference>
<evidence type="ECO:0000313" key="2">
    <source>
        <dbReference type="Proteomes" id="UP001396334"/>
    </source>
</evidence>
<comment type="caution">
    <text evidence="1">The sequence shown here is derived from an EMBL/GenBank/DDBJ whole genome shotgun (WGS) entry which is preliminary data.</text>
</comment>
<dbReference type="EMBL" id="JBBPBN010000007">
    <property type="protein sequence ID" value="KAK9034280.1"/>
    <property type="molecule type" value="Genomic_DNA"/>
</dbReference>
<organism evidence="1 2">
    <name type="scientific">Hibiscus sabdariffa</name>
    <name type="common">roselle</name>
    <dbReference type="NCBI Taxonomy" id="183260"/>
    <lineage>
        <taxon>Eukaryota</taxon>
        <taxon>Viridiplantae</taxon>
        <taxon>Streptophyta</taxon>
        <taxon>Embryophyta</taxon>
        <taxon>Tracheophyta</taxon>
        <taxon>Spermatophyta</taxon>
        <taxon>Magnoliopsida</taxon>
        <taxon>eudicotyledons</taxon>
        <taxon>Gunneridae</taxon>
        <taxon>Pentapetalae</taxon>
        <taxon>rosids</taxon>
        <taxon>malvids</taxon>
        <taxon>Malvales</taxon>
        <taxon>Malvaceae</taxon>
        <taxon>Malvoideae</taxon>
        <taxon>Hibiscus</taxon>
    </lineage>
</organism>
<gene>
    <name evidence="1" type="ORF">V6N11_050452</name>
</gene>
<name>A0ABR2TAH5_9ROSI</name>
<proteinExistence type="predicted"/>